<dbReference type="EMBL" id="JADEXG010000076">
    <property type="protein sequence ID" value="MBE9079983.1"/>
    <property type="molecule type" value="Genomic_DNA"/>
</dbReference>
<comment type="similarity">
    <text evidence="1">Belongs to the carbon-nitrogen hydrolase superfamily. Nitrilase family.</text>
</comment>
<gene>
    <name evidence="3" type="ORF">IQ241_22280</name>
</gene>
<dbReference type="InterPro" id="IPR044149">
    <property type="entry name" value="Nitrilases_CHs"/>
</dbReference>
<dbReference type="Pfam" id="PF00795">
    <property type="entry name" value="CN_hydrolase"/>
    <property type="match status" value="1"/>
</dbReference>
<dbReference type="PROSITE" id="PS50263">
    <property type="entry name" value="CN_HYDROLASE"/>
    <property type="match status" value="1"/>
</dbReference>
<dbReference type="PANTHER" id="PTHR46044:SF1">
    <property type="entry name" value="CN HYDROLASE DOMAIN-CONTAINING PROTEIN"/>
    <property type="match status" value="1"/>
</dbReference>
<accession>A0A8J7AYB1</accession>
<name>A0A8J7AYB1_9CYAN</name>
<proteinExistence type="inferred from homology"/>
<dbReference type="AlphaFoldDB" id="A0A8J7AYB1"/>
<dbReference type="Gene3D" id="3.60.110.10">
    <property type="entry name" value="Carbon-nitrogen hydrolase"/>
    <property type="match status" value="1"/>
</dbReference>
<comment type="caution">
    <text evidence="3">The sequence shown here is derived from an EMBL/GenBank/DDBJ whole genome shotgun (WGS) entry which is preliminary data.</text>
</comment>
<evidence type="ECO:0000313" key="3">
    <source>
        <dbReference type="EMBL" id="MBE9079983.1"/>
    </source>
</evidence>
<keyword evidence="3" id="KW-0378">Hydrolase</keyword>
<sequence>MKHQLAIVQHPPVMLNLKASIETAIQYIEEAASAGASLVILPEAFLPGYPSWIWRLRPGGDMGLIKELHTRLIANAVDIDGGQLQPLCNAATRNHITVVCGMSELDSRYSRSTLYNTVVTIGPDGTLLNRHRKLIPTNPERMVWGRGDASGLRVVDTPVGRIGTLICWENYMPLARYALYAQGIDIYIAPTWDCGESWLVTMHHIAREGGCWVVGCASAIQAKDIPEDFPDRAKIFPDEDEWLCSGDSTVVAPMGGPISGSHHREQSIVYAEFDPAEAAAARRSLDVSGHYNRPDIFQLQVNQAKLLPITFIEDPTKTYESYVEQFDLKPGEQVA</sequence>
<dbReference type="CDD" id="cd07564">
    <property type="entry name" value="nitrilases_CHs"/>
    <property type="match status" value="1"/>
</dbReference>
<evidence type="ECO:0000256" key="1">
    <source>
        <dbReference type="ARBA" id="ARBA00008129"/>
    </source>
</evidence>
<keyword evidence="4" id="KW-1185">Reference proteome</keyword>
<dbReference type="InterPro" id="IPR036526">
    <property type="entry name" value="C-N_Hydrolase_sf"/>
</dbReference>
<dbReference type="InterPro" id="IPR003010">
    <property type="entry name" value="C-N_Hydrolase"/>
</dbReference>
<reference evidence="3" key="1">
    <citation type="submission" date="2020-10" db="EMBL/GenBank/DDBJ databases">
        <authorList>
            <person name="Castelo-Branco R."/>
            <person name="Eusebio N."/>
            <person name="Adriana R."/>
            <person name="Vieira A."/>
            <person name="Brugerolle De Fraissinette N."/>
            <person name="Rezende De Castro R."/>
            <person name="Schneider M.P."/>
            <person name="Vasconcelos V."/>
            <person name="Leao P.N."/>
        </authorList>
    </citation>
    <scope>NUCLEOTIDE SEQUENCE</scope>
    <source>
        <strain evidence="3">LEGE 07310</strain>
    </source>
</reference>
<protein>
    <submittedName>
        <fullName evidence="3">Carbon-nitrogen hydrolase family protein</fullName>
    </submittedName>
</protein>
<dbReference type="RefSeq" id="WP_193911490.1">
    <property type="nucleotide sequence ID" value="NZ_JADEXG010000076.1"/>
</dbReference>
<dbReference type="SUPFAM" id="SSF56317">
    <property type="entry name" value="Carbon-nitrogen hydrolase"/>
    <property type="match status" value="1"/>
</dbReference>
<dbReference type="GO" id="GO:0016787">
    <property type="term" value="F:hydrolase activity"/>
    <property type="evidence" value="ECO:0007669"/>
    <property type="project" value="UniProtKB-KW"/>
</dbReference>
<evidence type="ECO:0000259" key="2">
    <source>
        <dbReference type="PROSITE" id="PS50263"/>
    </source>
</evidence>
<feature type="domain" description="CN hydrolase" evidence="2">
    <location>
        <begin position="3"/>
        <end position="275"/>
    </location>
</feature>
<organism evidence="3 4">
    <name type="scientific">Vasconcelosia minhoensis LEGE 07310</name>
    <dbReference type="NCBI Taxonomy" id="915328"/>
    <lineage>
        <taxon>Bacteria</taxon>
        <taxon>Bacillati</taxon>
        <taxon>Cyanobacteriota</taxon>
        <taxon>Cyanophyceae</taxon>
        <taxon>Nodosilineales</taxon>
        <taxon>Cymatolegaceae</taxon>
        <taxon>Vasconcelosia</taxon>
        <taxon>Vasconcelosia minhoensis</taxon>
    </lineage>
</organism>
<dbReference type="Proteomes" id="UP000636505">
    <property type="component" value="Unassembled WGS sequence"/>
</dbReference>
<evidence type="ECO:0000313" key="4">
    <source>
        <dbReference type="Proteomes" id="UP000636505"/>
    </source>
</evidence>
<dbReference type="PANTHER" id="PTHR46044">
    <property type="entry name" value="NITRILASE"/>
    <property type="match status" value="1"/>
</dbReference>